<reference evidence="2" key="1">
    <citation type="submission" date="2021-06" db="EMBL/GenBank/DDBJ databases">
        <authorList>
            <person name="Kallberg Y."/>
            <person name="Tangrot J."/>
            <person name="Rosling A."/>
        </authorList>
    </citation>
    <scope>NUCLEOTIDE SEQUENCE</scope>
    <source>
        <strain evidence="2">FL130A</strain>
    </source>
</reference>
<dbReference type="Gene3D" id="3.80.10.10">
    <property type="entry name" value="Ribonuclease Inhibitor"/>
    <property type="match status" value="1"/>
</dbReference>
<dbReference type="PANTHER" id="PTHR36766">
    <property type="entry name" value="PLANT BROAD-SPECTRUM MILDEW RESISTANCE PROTEIN RPW8"/>
    <property type="match status" value="1"/>
</dbReference>
<accession>A0A9N9HJN1</accession>
<dbReference type="InterPro" id="IPR032675">
    <property type="entry name" value="LRR_dom_sf"/>
</dbReference>
<gene>
    <name evidence="2" type="ORF">ALEPTO_LOCUS10808</name>
</gene>
<evidence type="ECO:0000313" key="3">
    <source>
        <dbReference type="Proteomes" id="UP000789508"/>
    </source>
</evidence>
<feature type="compositionally biased region" description="Basic and acidic residues" evidence="1">
    <location>
        <begin position="263"/>
        <end position="282"/>
    </location>
</feature>
<proteinExistence type="predicted"/>
<evidence type="ECO:0000313" key="2">
    <source>
        <dbReference type="EMBL" id="CAG8679324.1"/>
    </source>
</evidence>
<organism evidence="2 3">
    <name type="scientific">Ambispora leptoticha</name>
    <dbReference type="NCBI Taxonomy" id="144679"/>
    <lineage>
        <taxon>Eukaryota</taxon>
        <taxon>Fungi</taxon>
        <taxon>Fungi incertae sedis</taxon>
        <taxon>Mucoromycota</taxon>
        <taxon>Glomeromycotina</taxon>
        <taxon>Glomeromycetes</taxon>
        <taxon>Archaeosporales</taxon>
        <taxon>Ambisporaceae</taxon>
        <taxon>Ambispora</taxon>
    </lineage>
</organism>
<dbReference type="OrthoDB" id="2448889at2759"/>
<dbReference type="PANTHER" id="PTHR36766:SF30">
    <property type="entry name" value="TIR-NBS TYPE DISEASE RESISTANCE PROTEIN-RELATED"/>
    <property type="match status" value="1"/>
</dbReference>
<dbReference type="Proteomes" id="UP000789508">
    <property type="component" value="Unassembled WGS sequence"/>
</dbReference>
<protein>
    <submittedName>
        <fullName evidence="2">1453_t:CDS:1</fullName>
    </submittedName>
</protein>
<dbReference type="SUPFAM" id="SSF52058">
    <property type="entry name" value="L domain-like"/>
    <property type="match status" value="1"/>
</dbReference>
<sequence>MVNAQQWLNSKFPNQDAKRKIKQLYIYATNSTDNNNNGNYYFYNVQLEGELNLEEFCNLEYIQIQGNSSNLNNYQKLTSLKIANCRKLRTFYLYYNNSQFTMDGSKALTTLYLQHCQNLTNLQLSEQLSKLTNLQIQNCSNLTTINGLDNLITLNSLNLNNCGQLTTLNGLDGLYRLTNFTMVGGRVTSLENFNNSSELEAAAKARDAAQADLATERTNHQNTQQTLKVWTAEFGDNPEEVKAARDKNQADLAQAQKAYTAEQAEHNKTKTELTNTKVERDSQPNITLAEYQQLLDNQKPEELPAN</sequence>
<feature type="region of interest" description="Disordered" evidence="1">
    <location>
        <begin position="257"/>
        <end position="284"/>
    </location>
</feature>
<name>A0A9N9HJN1_9GLOM</name>
<keyword evidence="3" id="KW-1185">Reference proteome</keyword>
<comment type="caution">
    <text evidence="2">The sequence shown here is derived from an EMBL/GenBank/DDBJ whole genome shotgun (WGS) entry which is preliminary data.</text>
</comment>
<dbReference type="EMBL" id="CAJVPS010013833">
    <property type="protein sequence ID" value="CAG8679324.1"/>
    <property type="molecule type" value="Genomic_DNA"/>
</dbReference>
<dbReference type="AlphaFoldDB" id="A0A9N9HJN1"/>
<evidence type="ECO:0000256" key="1">
    <source>
        <dbReference type="SAM" id="MobiDB-lite"/>
    </source>
</evidence>